<evidence type="ECO:0000259" key="3">
    <source>
        <dbReference type="PROSITE" id="PS50887"/>
    </source>
</evidence>
<feature type="domain" description="GGDEF" evidence="3">
    <location>
        <begin position="99"/>
        <end position="224"/>
    </location>
</feature>
<evidence type="ECO:0000313" key="4">
    <source>
        <dbReference type="EMBL" id="SDZ65062.1"/>
    </source>
</evidence>
<keyword evidence="2" id="KW-1133">Transmembrane helix</keyword>
<feature type="transmembrane region" description="Helical" evidence="2">
    <location>
        <begin position="12"/>
        <end position="29"/>
    </location>
</feature>
<dbReference type="CDD" id="cd01949">
    <property type="entry name" value="GGDEF"/>
    <property type="match status" value="1"/>
</dbReference>
<gene>
    <name evidence="4" type="ORF">SAMN05421684_7915</name>
</gene>
<dbReference type="NCBIfam" id="TIGR00254">
    <property type="entry name" value="GGDEF"/>
    <property type="match status" value="1"/>
</dbReference>
<keyword evidence="5" id="KW-1185">Reference proteome</keyword>
<sequence>MRLAFGSAMRWISVVTTMLLQSASVHLLLSGRAEVACVVAIAGIAVQAILLALFNDRAARAEHRIVVLEADLAIAYTDPVTGLPVRRVAEEHLRGSAGADVTVALVDVDGMHDVNTAHTHDGGDLFLAALAQRLVQAAAPGDLVARLGGDEFVLVTRRAPPAVAFALASALAPPVTIGGIAVPMRVSIGICHVPGGDPHLALGCADRAMYAAKRCGRGIEHYDPVRDGEPLSPGVRPGVRHRDRGAASSIGQHPVGMEAGPRPPTAISADDAGWSLEEPRTDAQRALRSLSKAERLRLLDAVFNVLEFGDLDGEGMPGPSWSADTFQDLSAAFAGVGVVFTPAA</sequence>
<dbReference type="SMART" id="SM00267">
    <property type="entry name" value="GGDEF"/>
    <property type="match status" value="1"/>
</dbReference>
<dbReference type="PROSITE" id="PS50887">
    <property type="entry name" value="GGDEF"/>
    <property type="match status" value="1"/>
</dbReference>
<organism evidence="4 5">
    <name type="scientific">Asanoa ishikariensis</name>
    <dbReference type="NCBI Taxonomy" id="137265"/>
    <lineage>
        <taxon>Bacteria</taxon>
        <taxon>Bacillati</taxon>
        <taxon>Actinomycetota</taxon>
        <taxon>Actinomycetes</taxon>
        <taxon>Micromonosporales</taxon>
        <taxon>Micromonosporaceae</taxon>
        <taxon>Asanoa</taxon>
    </lineage>
</organism>
<evidence type="ECO:0000313" key="5">
    <source>
        <dbReference type="Proteomes" id="UP000199632"/>
    </source>
</evidence>
<dbReference type="Pfam" id="PF00990">
    <property type="entry name" value="GGDEF"/>
    <property type="match status" value="1"/>
</dbReference>
<keyword evidence="2" id="KW-0812">Transmembrane</keyword>
<accession>A0A1H3URP1</accession>
<dbReference type="OrthoDB" id="3404820at2"/>
<dbReference type="InterPro" id="IPR052155">
    <property type="entry name" value="Biofilm_reg_signaling"/>
</dbReference>
<keyword evidence="2" id="KW-0472">Membrane</keyword>
<dbReference type="STRING" id="137265.SAMN05421684_7915"/>
<dbReference type="RefSeq" id="WP_090803808.1">
    <property type="nucleotide sequence ID" value="NZ_BOND01000029.1"/>
</dbReference>
<dbReference type="SUPFAM" id="SSF55073">
    <property type="entry name" value="Nucleotide cyclase"/>
    <property type="match status" value="1"/>
</dbReference>
<dbReference type="Proteomes" id="UP000199632">
    <property type="component" value="Unassembled WGS sequence"/>
</dbReference>
<dbReference type="InterPro" id="IPR029787">
    <property type="entry name" value="Nucleotide_cyclase"/>
</dbReference>
<feature type="region of interest" description="Disordered" evidence="1">
    <location>
        <begin position="226"/>
        <end position="264"/>
    </location>
</feature>
<dbReference type="Gene3D" id="3.30.70.270">
    <property type="match status" value="1"/>
</dbReference>
<protein>
    <submittedName>
        <fullName evidence="4">Diguanylate cyclase (GGDEF) domain-containing protein</fullName>
    </submittedName>
</protein>
<dbReference type="AlphaFoldDB" id="A0A1H3URP1"/>
<proteinExistence type="predicted"/>
<name>A0A1H3URP1_9ACTN</name>
<dbReference type="EMBL" id="FNQB01000005">
    <property type="protein sequence ID" value="SDZ65062.1"/>
    <property type="molecule type" value="Genomic_DNA"/>
</dbReference>
<evidence type="ECO:0000256" key="2">
    <source>
        <dbReference type="SAM" id="Phobius"/>
    </source>
</evidence>
<dbReference type="InterPro" id="IPR043128">
    <property type="entry name" value="Rev_trsase/Diguanyl_cyclase"/>
</dbReference>
<dbReference type="PANTHER" id="PTHR44757:SF2">
    <property type="entry name" value="BIOFILM ARCHITECTURE MAINTENANCE PROTEIN MBAA"/>
    <property type="match status" value="1"/>
</dbReference>
<feature type="transmembrane region" description="Helical" evidence="2">
    <location>
        <begin position="35"/>
        <end position="54"/>
    </location>
</feature>
<evidence type="ECO:0000256" key="1">
    <source>
        <dbReference type="SAM" id="MobiDB-lite"/>
    </source>
</evidence>
<dbReference type="InterPro" id="IPR000160">
    <property type="entry name" value="GGDEF_dom"/>
</dbReference>
<reference evidence="5" key="1">
    <citation type="submission" date="2016-10" db="EMBL/GenBank/DDBJ databases">
        <authorList>
            <person name="Varghese N."/>
            <person name="Submissions S."/>
        </authorList>
    </citation>
    <scope>NUCLEOTIDE SEQUENCE [LARGE SCALE GENOMIC DNA]</scope>
    <source>
        <strain evidence="5">DSM 44718</strain>
    </source>
</reference>
<dbReference type="PANTHER" id="PTHR44757">
    <property type="entry name" value="DIGUANYLATE CYCLASE DGCP"/>
    <property type="match status" value="1"/>
</dbReference>